<feature type="chain" id="PRO_5032986472" evidence="5">
    <location>
        <begin position="26"/>
        <end position="554"/>
    </location>
</feature>
<reference evidence="7" key="1">
    <citation type="submission" date="2020-09" db="EMBL/GenBank/DDBJ databases">
        <title>Genome-Enabled Discovery of Anthraquinone Biosynthesis in Senna tora.</title>
        <authorList>
            <person name="Kang S.-H."/>
            <person name="Pandey R.P."/>
            <person name="Lee C.-M."/>
            <person name="Sim J.-S."/>
            <person name="Jeong J.-T."/>
            <person name="Choi B.-S."/>
            <person name="Jung M."/>
            <person name="Ginzburg D."/>
            <person name="Zhao K."/>
            <person name="Won S.Y."/>
            <person name="Oh T.-J."/>
            <person name="Yu Y."/>
            <person name="Kim N.-H."/>
            <person name="Lee O.R."/>
            <person name="Lee T.-H."/>
            <person name="Bashyal P."/>
            <person name="Kim T.-S."/>
            <person name="Lee W.-H."/>
            <person name="Kawkins C."/>
            <person name="Kim C.-K."/>
            <person name="Kim J.S."/>
            <person name="Ahn B.O."/>
            <person name="Rhee S.Y."/>
            <person name="Sohng J.K."/>
        </authorList>
    </citation>
    <scope>NUCLEOTIDE SEQUENCE</scope>
    <source>
        <tissue evidence="7">Leaf</tissue>
    </source>
</reference>
<evidence type="ECO:0000256" key="4">
    <source>
        <dbReference type="SAM" id="Phobius"/>
    </source>
</evidence>
<feature type="signal peptide" evidence="5">
    <location>
        <begin position="1"/>
        <end position="25"/>
    </location>
</feature>
<gene>
    <name evidence="7" type="ORF">G2W53_015853</name>
</gene>
<dbReference type="CDD" id="cd23509">
    <property type="entry name" value="Gnk2-like"/>
    <property type="match status" value="2"/>
</dbReference>
<keyword evidence="7" id="KW-0418">Kinase</keyword>
<feature type="region of interest" description="Disordered" evidence="3">
    <location>
        <begin position="258"/>
        <end position="293"/>
    </location>
</feature>
<dbReference type="AlphaFoldDB" id="A0A835C8E5"/>
<feature type="compositionally biased region" description="Pro residues" evidence="3">
    <location>
        <begin position="259"/>
        <end position="283"/>
    </location>
</feature>
<organism evidence="7 8">
    <name type="scientific">Senna tora</name>
    <dbReference type="NCBI Taxonomy" id="362788"/>
    <lineage>
        <taxon>Eukaryota</taxon>
        <taxon>Viridiplantae</taxon>
        <taxon>Streptophyta</taxon>
        <taxon>Embryophyta</taxon>
        <taxon>Tracheophyta</taxon>
        <taxon>Spermatophyta</taxon>
        <taxon>Magnoliopsida</taxon>
        <taxon>eudicotyledons</taxon>
        <taxon>Gunneridae</taxon>
        <taxon>Pentapetalae</taxon>
        <taxon>rosids</taxon>
        <taxon>fabids</taxon>
        <taxon>Fabales</taxon>
        <taxon>Fabaceae</taxon>
        <taxon>Caesalpinioideae</taxon>
        <taxon>Cassia clade</taxon>
        <taxon>Senna</taxon>
    </lineage>
</organism>
<keyword evidence="4" id="KW-1133">Transmembrane helix</keyword>
<evidence type="ECO:0000256" key="2">
    <source>
        <dbReference type="ARBA" id="ARBA00022737"/>
    </source>
</evidence>
<sequence>MVALRLALLYFPFLVTIFLTATTTAQPNFISLSCGYVKGGNSSGSSTYISNLNSLLLNITSDTRIDYGFFNFSSSSGSSSSNSDEKVNVVALCRGDVSVQDCRSCLSNAATLLPRSCSNQKEAIGWYDNCMLRYSNRTIFRTVETSPHFYLWNTEDALEINNFKAVLAEMLRRLRIAASSGNWRRKYATTNATAPRNQTIYGLVQCTPDLSMDDCDTCLGGAISELPKCCNRSKGGRVVRPNCNIRYESYSFFGTPQEAVPPLPPSPPPPPPTPIPQSAPPPTNSSMFQQGKSKSTTRRTIIVIVVPILGFIFLLILIFIYLRLKKPRKYIEGEAHEEIITADSLQFDFESIKVATNDFSEANKLGQGERPSMSSIVPMLDSYTLTLSIPSEPAFYMSSTTNTARGDSEEKSSINERNHLPVREEHGVRIAELPLRLERSVIGLELRELQDLRDGDVLGFDLLLHVVLGEIRIGSVIDDEAELGGFGEKRVRERDFVGIHAVVLGDFLEGENEVEEFVFVFEKLGFLVKRFGISPFQEGFYRLFHGFGINPLGG</sequence>
<dbReference type="InterPro" id="IPR002902">
    <property type="entry name" value="GNK2"/>
</dbReference>
<dbReference type="Gene3D" id="3.30.430.20">
    <property type="entry name" value="Gnk2 domain, C-X8-C-X2-C motif"/>
    <property type="match status" value="2"/>
</dbReference>
<proteinExistence type="predicted"/>
<feature type="domain" description="Gnk2-homologous" evidence="6">
    <location>
        <begin position="30"/>
        <end position="139"/>
    </location>
</feature>
<dbReference type="FunFam" id="3.30.430.20:FF:000002">
    <property type="entry name" value="Cysteine-rich receptor-like protein kinase 10"/>
    <property type="match status" value="1"/>
</dbReference>
<evidence type="ECO:0000313" key="7">
    <source>
        <dbReference type="EMBL" id="KAF7833520.1"/>
    </source>
</evidence>
<dbReference type="OrthoDB" id="1909574at2759"/>
<evidence type="ECO:0000313" key="8">
    <source>
        <dbReference type="Proteomes" id="UP000634136"/>
    </source>
</evidence>
<comment type="caution">
    <text evidence="7">The sequence shown here is derived from an EMBL/GenBank/DDBJ whole genome shotgun (WGS) entry which is preliminary data.</text>
</comment>
<evidence type="ECO:0000256" key="3">
    <source>
        <dbReference type="SAM" id="MobiDB-lite"/>
    </source>
</evidence>
<dbReference type="Proteomes" id="UP000634136">
    <property type="component" value="Unassembled WGS sequence"/>
</dbReference>
<keyword evidence="2" id="KW-0677">Repeat</keyword>
<dbReference type="PANTHER" id="PTHR32099">
    <property type="entry name" value="CYSTEINE-RICH REPEAT SECRETORY PROTEIN"/>
    <property type="match status" value="1"/>
</dbReference>
<dbReference type="EMBL" id="JAAIUW010000005">
    <property type="protein sequence ID" value="KAF7833520.1"/>
    <property type="molecule type" value="Genomic_DNA"/>
</dbReference>
<keyword evidence="8" id="KW-1185">Reference proteome</keyword>
<feature type="domain" description="Gnk2-homologous" evidence="6">
    <location>
        <begin position="145"/>
        <end position="252"/>
    </location>
</feature>
<feature type="transmembrane region" description="Helical" evidence="4">
    <location>
        <begin position="301"/>
        <end position="322"/>
    </location>
</feature>
<name>A0A835C8E5_9FABA</name>
<keyword evidence="4" id="KW-0472">Membrane</keyword>
<evidence type="ECO:0000256" key="5">
    <source>
        <dbReference type="SAM" id="SignalP"/>
    </source>
</evidence>
<dbReference type="InterPro" id="IPR038408">
    <property type="entry name" value="GNK2_sf"/>
</dbReference>
<keyword evidence="7" id="KW-0808">Transferase</keyword>
<keyword evidence="4" id="KW-0812">Transmembrane</keyword>
<dbReference type="PANTHER" id="PTHR32099:SF103">
    <property type="entry name" value="GNK2-HOMOLOGOUS DOMAIN-CONTAINING PROTEIN"/>
    <property type="match status" value="1"/>
</dbReference>
<dbReference type="PROSITE" id="PS51473">
    <property type="entry name" value="GNK2"/>
    <property type="match status" value="2"/>
</dbReference>
<dbReference type="Pfam" id="PF01657">
    <property type="entry name" value="Stress-antifung"/>
    <property type="match status" value="2"/>
</dbReference>
<keyword evidence="7" id="KW-0675">Receptor</keyword>
<dbReference type="PROSITE" id="PS51257">
    <property type="entry name" value="PROKAR_LIPOPROTEIN"/>
    <property type="match status" value="1"/>
</dbReference>
<protein>
    <submittedName>
        <fullName evidence="7">Putative receptor-like protein kinase</fullName>
    </submittedName>
</protein>
<feature type="compositionally biased region" description="Polar residues" evidence="3">
    <location>
        <begin position="284"/>
        <end position="293"/>
    </location>
</feature>
<accession>A0A835C8E5</accession>
<dbReference type="GO" id="GO:0016301">
    <property type="term" value="F:kinase activity"/>
    <property type="evidence" value="ECO:0007669"/>
    <property type="project" value="UniProtKB-KW"/>
</dbReference>
<evidence type="ECO:0000259" key="6">
    <source>
        <dbReference type="PROSITE" id="PS51473"/>
    </source>
</evidence>
<evidence type="ECO:0000256" key="1">
    <source>
        <dbReference type="ARBA" id="ARBA00022729"/>
    </source>
</evidence>
<keyword evidence="1 5" id="KW-0732">Signal</keyword>